<sequence>MSAATEPYRYIPDGTGRIEVPGRLCEDHGEGWDIVCYLWGGAEYYYVTCRRPAPADAEAWGIEQSRRGPSTADRIRQWIVEQEQAWAAWEDAHP</sequence>
<accession>A0ABU2KUB0</accession>
<protein>
    <submittedName>
        <fullName evidence="1">Uncharacterized protein</fullName>
    </submittedName>
</protein>
<evidence type="ECO:0000313" key="2">
    <source>
        <dbReference type="Proteomes" id="UP001183226"/>
    </source>
</evidence>
<dbReference type="RefSeq" id="WP_311545365.1">
    <property type="nucleotide sequence ID" value="NZ_JAVREK010000011.1"/>
</dbReference>
<organism evidence="1 2">
    <name type="scientific">Streptomonospora wellingtoniae</name>
    <dbReference type="NCBI Taxonomy" id="3075544"/>
    <lineage>
        <taxon>Bacteria</taxon>
        <taxon>Bacillati</taxon>
        <taxon>Actinomycetota</taxon>
        <taxon>Actinomycetes</taxon>
        <taxon>Streptosporangiales</taxon>
        <taxon>Nocardiopsidaceae</taxon>
        <taxon>Streptomonospora</taxon>
    </lineage>
</organism>
<dbReference type="Proteomes" id="UP001183226">
    <property type="component" value="Unassembled WGS sequence"/>
</dbReference>
<proteinExistence type="predicted"/>
<dbReference type="EMBL" id="JAVREK010000011">
    <property type="protein sequence ID" value="MDT0302881.1"/>
    <property type="molecule type" value="Genomic_DNA"/>
</dbReference>
<keyword evidence="2" id="KW-1185">Reference proteome</keyword>
<comment type="caution">
    <text evidence="1">The sequence shown here is derived from an EMBL/GenBank/DDBJ whole genome shotgun (WGS) entry which is preliminary data.</text>
</comment>
<gene>
    <name evidence="1" type="ORF">RM446_12230</name>
</gene>
<reference evidence="2" key="1">
    <citation type="submission" date="2023-07" db="EMBL/GenBank/DDBJ databases">
        <title>30 novel species of actinomycetes from the DSMZ collection.</title>
        <authorList>
            <person name="Nouioui I."/>
        </authorList>
    </citation>
    <scope>NUCLEOTIDE SEQUENCE [LARGE SCALE GENOMIC DNA]</scope>
    <source>
        <strain evidence="2">DSM 45055</strain>
    </source>
</reference>
<name>A0ABU2KUB0_9ACTN</name>
<evidence type="ECO:0000313" key="1">
    <source>
        <dbReference type="EMBL" id="MDT0302881.1"/>
    </source>
</evidence>